<dbReference type="InterPro" id="IPR022712">
    <property type="entry name" value="Beta_Casp"/>
</dbReference>
<keyword evidence="1" id="KW-0694">RNA-binding</keyword>
<organism evidence="3 4">
    <name type="scientific">Plakobranchus ocellatus</name>
    <dbReference type="NCBI Taxonomy" id="259542"/>
    <lineage>
        <taxon>Eukaryota</taxon>
        <taxon>Metazoa</taxon>
        <taxon>Spiralia</taxon>
        <taxon>Lophotrochozoa</taxon>
        <taxon>Mollusca</taxon>
        <taxon>Gastropoda</taxon>
        <taxon>Heterobranchia</taxon>
        <taxon>Euthyneura</taxon>
        <taxon>Panpulmonata</taxon>
        <taxon>Sacoglossa</taxon>
        <taxon>Placobranchoidea</taxon>
        <taxon>Plakobranchidae</taxon>
        <taxon>Plakobranchus</taxon>
    </lineage>
</organism>
<dbReference type="AlphaFoldDB" id="A0AAV4CL11"/>
<dbReference type="Pfam" id="PF10996">
    <property type="entry name" value="Beta-Casp"/>
    <property type="match status" value="1"/>
</dbReference>
<comment type="similarity">
    <text evidence="1">Belongs to the metallo-beta-lactamase superfamily. RNA-metabolizing metallo-beta-lactamase-like family. CPSF2/YSH1 subfamily.</text>
</comment>
<name>A0AAV4CL11_9GAST</name>
<feature type="domain" description="Beta-Casp" evidence="2">
    <location>
        <begin position="19"/>
        <end position="67"/>
    </location>
</feature>
<comment type="subcellular location">
    <subcellularLocation>
        <location evidence="1">Nucleus</location>
    </subcellularLocation>
</comment>
<accession>A0AAV4CL11</accession>
<dbReference type="Gene3D" id="3.40.50.10890">
    <property type="match status" value="1"/>
</dbReference>
<feature type="non-terminal residue" evidence="3">
    <location>
        <position position="80"/>
    </location>
</feature>
<dbReference type="InterPro" id="IPR027075">
    <property type="entry name" value="CPSF2"/>
</dbReference>
<dbReference type="PANTHER" id="PTHR45922:SF1">
    <property type="entry name" value="CLEAVAGE AND POLYADENYLATION SPECIFICITY FACTOR SUBUNIT 2"/>
    <property type="match status" value="1"/>
</dbReference>
<evidence type="ECO:0000313" key="3">
    <source>
        <dbReference type="EMBL" id="GFO32272.1"/>
    </source>
</evidence>
<evidence type="ECO:0000256" key="1">
    <source>
        <dbReference type="RuleBase" id="RU365006"/>
    </source>
</evidence>
<dbReference type="GO" id="GO:0005847">
    <property type="term" value="C:mRNA cleavage and polyadenylation specificity factor complex"/>
    <property type="evidence" value="ECO:0007669"/>
    <property type="project" value="InterPro"/>
</dbReference>
<dbReference type="GO" id="GO:0006398">
    <property type="term" value="P:mRNA 3'-end processing by stem-loop binding and cleavage"/>
    <property type="evidence" value="ECO:0007669"/>
    <property type="project" value="InterPro"/>
</dbReference>
<dbReference type="Proteomes" id="UP000735302">
    <property type="component" value="Unassembled WGS sequence"/>
</dbReference>
<dbReference type="GO" id="GO:0003723">
    <property type="term" value="F:RNA binding"/>
    <property type="evidence" value="ECO:0007669"/>
    <property type="project" value="UniProtKB-KW"/>
</dbReference>
<keyword evidence="1" id="KW-0507">mRNA processing</keyword>
<dbReference type="InterPro" id="IPR036866">
    <property type="entry name" value="RibonucZ/Hydroxyglut_hydro"/>
</dbReference>
<evidence type="ECO:0000313" key="4">
    <source>
        <dbReference type="Proteomes" id="UP000735302"/>
    </source>
</evidence>
<comment type="caution">
    <text evidence="3">The sequence shown here is derived from an EMBL/GenBank/DDBJ whole genome shotgun (WGS) entry which is preliminary data.</text>
</comment>
<keyword evidence="4" id="KW-1185">Reference proteome</keyword>
<reference evidence="3 4" key="1">
    <citation type="journal article" date="2021" name="Elife">
        <title>Chloroplast acquisition without the gene transfer in kleptoplastic sea slugs, Plakobranchus ocellatus.</title>
        <authorList>
            <person name="Maeda T."/>
            <person name="Takahashi S."/>
            <person name="Yoshida T."/>
            <person name="Shimamura S."/>
            <person name="Takaki Y."/>
            <person name="Nagai Y."/>
            <person name="Toyoda A."/>
            <person name="Suzuki Y."/>
            <person name="Arimoto A."/>
            <person name="Ishii H."/>
            <person name="Satoh N."/>
            <person name="Nishiyama T."/>
            <person name="Hasebe M."/>
            <person name="Maruyama T."/>
            <person name="Minagawa J."/>
            <person name="Obokata J."/>
            <person name="Shigenobu S."/>
        </authorList>
    </citation>
    <scope>NUCLEOTIDE SEQUENCE [LARGE SCALE GENOMIC DNA]</scope>
</reference>
<sequence length="80" mass="8847">MAKAAISLSCPEQEPYPEAMKTRQVVLASTPDLQCGYSRDLFVAWCGSAKNSIVLTNRTSPGTLARWLIDNPQDHVVRLE</sequence>
<evidence type="ECO:0000259" key="2">
    <source>
        <dbReference type="Pfam" id="PF10996"/>
    </source>
</evidence>
<dbReference type="EMBL" id="BLXT01006579">
    <property type="protein sequence ID" value="GFO32272.1"/>
    <property type="molecule type" value="Genomic_DNA"/>
</dbReference>
<dbReference type="SUPFAM" id="SSF56281">
    <property type="entry name" value="Metallo-hydrolase/oxidoreductase"/>
    <property type="match status" value="1"/>
</dbReference>
<proteinExistence type="inferred from homology"/>
<gene>
    <name evidence="3" type="ORF">PoB_005877700</name>
</gene>
<dbReference type="PANTHER" id="PTHR45922">
    <property type="entry name" value="CLEAVAGE AND POLYADENYLATION SPECIFICITY FACTOR SUBUNIT 2"/>
    <property type="match status" value="1"/>
</dbReference>
<protein>
    <recommendedName>
        <fullName evidence="1">Cleavage and polyadenylation specificity factor subunit 2</fullName>
    </recommendedName>
    <alternativeName>
        <fullName evidence="1">Cleavage and polyadenylation specificity factor 100 kDa subunit</fullName>
    </alternativeName>
</protein>
<keyword evidence="1" id="KW-0539">Nucleus</keyword>